<keyword evidence="1" id="KW-1133">Transmembrane helix</keyword>
<dbReference type="Proteomes" id="UP000481030">
    <property type="component" value="Unassembled WGS sequence"/>
</dbReference>
<dbReference type="AlphaFoldDB" id="A0A6L3VBJ4"/>
<keyword evidence="1" id="KW-0472">Membrane</keyword>
<feature type="transmembrane region" description="Helical" evidence="1">
    <location>
        <begin position="6"/>
        <end position="22"/>
    </location>
</feature>
<evidence type="ECO:0000256" key="1">
    <source>
        <dbReference type="SAM" id="Phobius"/>
    </source>
</evidence>
<evidence type="ECO:0000259" key="2">
    <source>
        <dbReference type="Pfam" id="PF02698"/>
    </source>
</evidence>
<dbReference type="RefSeq" id="WP_151532868.1">
    <property type="nucleotide sequence ID" value="NZ_WBOS01000001.1"/>
</dbReference>
<dbReference type="GO" id="GO:0005886">
    <property type="term" value="C:plasma membrane"/>
    <property type="evidence" value="ECO:0007669"/>
    <property type="project" value="TreeGrafter"/>
</dbReference>
<comment type="caution">
    <text evidence="3">The sequence shown here is derived from an EMBL/GenBank/DDBJ whole genome shotgun (WGS) entry which is preliminary data.</text>
</comment>
<dbReference type="InterPro" id="IPR051599">
    <property type="entry name" value="Cell_Envelope_Assoc"/>
</dbReference>
<accession>A0A6L3VBJ4</accession>
<keyword evidence="1" id="KW-0812">Transmembrane</keyword>
<dbReference type="EMBL" id="WBOS01000001">
    <property type="protein sequence ID" value="KAB2338143.1"/>
    <property type="molecule type" value="Genomic_DNA"/>
</dbReference>
<gene>
    <name evidence="3" type="ORF">F7731_00805</name>
</gene>
<dbReference type="PANTHER" id="PTHR30336">
    <property type="entry name" value="INNER MEMBRANE PROTEIN, PROBABLE PERMEASE"/>
    <property type="match status" value="1"/>
</dbReference>
<feature type="domain" description="DUF218" evidence="2">
    <location>
        <begin position="40"/>
        <end position="177"/>
    </location>
</feature>
<dbReference type="InterPro" id="IPR014729">
    <property type="entry name" value="Rossmann-like_a/b/a_fold"/>
</dbReference>
<dbReference type="GO" id="GO:0043164">
    <property type="term" value="P:Gram-negative-bacterium-type cell wall biogenesis"/>
    <property type="evidence" value="ECO:0007669"/>
    <property type="project" value="TreeGrafter"/>
</dbReference>
<dbReference type="InterPro" id="IPR003848">
    <property type="entry name" value="DUF218"/>
</dbReference>
<evidence type="ECO:0000313" key="3">
    <source>
        <dbReference type="EMBL" id="KAB2338143.1"/>
    </source>
</evidence>
<dbReference type="Gene3D" id="3.40.50.620">
    <property type="entry name" value="HUPs"/>
    <property type="match status" value="1"/>
</dbReference>
<reference evidence="3 4" key="1">
    <citation type="journal article" date="2016" name="Antonie Van Leeuwenhoek">
        <title>Bacillus depressus sp. nov., isolated from soil of a sunflower field.</title>
        <authorList>
            <person name="Wei X."/>
            <person name="Xin D."/>
            <person name="Xin Y."/>
            <person name="Zhang H."/>
            <person name="Wang T."/>
            <person name="Zhang J."/>
        </authorList>
    </citation>
    <scope>NUCLEOTIDE SEQUENCE [LARGE SCALE GENOMIC DNA]</scope>
    <source>
        <strain evidence="3 4">BZ1</strain>
    </source>
</reference>
<keyword evidence="4" id="KW-1185">Reference proteome</keyword>
<dbReference type="CDD" id="cd06259">
    <property type="entry name" value="YdcF-like"/>
    <property type="match status" value="1"/>
</dbReference>
<dbReference type="Pfam" id="PF02698">
    <property type="entry name" value="DUF218"/>
    <property type="match status" value="1"/>
</dbReference>
<sequence length="187" mass="21002">MKKIMIILSIVIMISIISIAVLHHQIMKTAESTPPADIPYVIVLGAKVNGEEMSLSLLYRARKALEYIEAHSDTTVIVTGGQGNGEHISEAEALKRFFINEGIHEDRILQEDLSTSTYENLKFTKELYNIDHAIIVSNDFHLYRAIELAKKVGIKGYPLAAETPRVVKATLFIREYAAILKMWIFGS</sequence>
<evidence type="ECO:0000313" key="4">
    <source>
        <dbReference type="Proteomes" id="UP000481030"/>
    </source>
</evidence>
<dbReference type="OrthoDB" id="9782395at2"/>
<organism evidence="3 4">
    <name type="scientific">Cytobacillus depressus</name>
    <dbReference type="NCBI Taxonomy" id="1602942"/>
    <lineage>
        <taxon>Bacteria</taxon>
        <taxon>Bacillati</taxon>
        <taxon>Bacillota</taxon>
        <taxon>Bacilli</taxon>
        <taxon>Bacillales</taxon>
        <taxon>Bacillaceae</taxon>
        <taxon>Cytobacillus</taxon>
    </lineage>
</organism>
<dbReference type="GO" id="GO:0000270">
    <property type="term" value="P:peptidoglycan metabolic process"/>
    <property type="evidence" value="ECO:0007669"/>
    <property type="project" value="TreeGrafter"/>
</dbReference>
<proteinExistence type="predicted"/>
<dbReference type="PANTHER" id="PTHR30336:SF4">
    <property type="entry name" value="ENVELOPE BIOGENESIS FACTOR ELYC"/>
    <property type="match status" value="1"/>
</dbReference>
<name>A0A6L3VBJ4_9BACI</name>
<protein>
    <submittedName>
        <fullName evidence="3">YdcF family protein</fullName>
    </submittedName>
</protein>